<protein>
    <submittedName>
        <fullName evidence="1">Uncharacterized protein</fullName>
    </submittedName>
</protein>
<gene>
    <name evidence="1" type="ORF">P4O66_005153</name>
</gene>
<reference evidence="1" key="1">
    <citation type="submission" date="2023-03" db="EMBL/GenBank/DDBJ databases">
        <title>Electrophorus voltai genome.</title>
        <authorList>
            <person name="Bian C."/>
        </authorList>
    </citation>
    <scope>NUCLEOTIDE SEQUENCE</scope>
    <source>
        <strain evidence="1">CB-2022</strain>
        <tissue evidence="1">Muscle</tissue>
    </source>
</reference>
<dbReference type="Proteomes" id="UP001239994">
    <property type="component" value="Unassembled WGS sequence"/>
</dbReference>
<accession>A0AAD8ZWV0</accession>
<dbReference type="EMBL" id="JAROKS010000001">
    <property type="protein sequence ID" value="KAK1806646.1"/>
    <property type="molecule type" value="Genomic_DNA"/>
</dbReference>
<sequence>MRKDGRTHARVVQEDGGEDMIMPALHRYLPLSPLYTTDIVKEKGPPSDPEGHVGSPSVEYYPVTLAALFQNQNVL</sequence>
<keyword evidence="2" id="KW-1185">Reference proteome</keyword>
<evidence type="ECO:0000313" key="2">
    <source>
        <dbReference type="Proteomes" id="UP001239994"/>
    </source>
</evidence>
<dbReference type="AlphaFoldDB" id="A0AAD8ZWV0"/>
<comment type="caution">
    <text evidence="1">The sequence shown here is derived from an EMBL/GenBank/DDBJ whole genome shotgun (WGS) entry which is preliminary data.</text>
</comment>
<proteinExistence type="predicted"/>
<evidence type="ECO:0000313" key="1">
    <source>
        <dbReference type="EMBL" id="KAK1806646.1"/>
    </source>
</evidence>
<organism evidence="1 2">
    <name type="scientific">Electrophorus voltai</name>
    <dbReference type="NCBI Taxonomy" id="2609070"/>
    <lineage>
        <taxon>Eukaryota</taxon>
        <taxon>Metazoa</taxon>
        <taxon>Chordata</taxon>
        <taxon>Craniata</taxon>
        <taxon>Vertebrata</taxon>
        <taxon>Euteleostomi</taxon>
        <taxon>Actinopterygii</taxon>
        <taxon>Neopterygii</taxon>
        <taxon>Teleostei</taxon>
        <taxon>Ostariophysi</taxon>
        <taxon>Gymnotiformes</taxon>
        <taxon>Gymnotoidei</taxon>
        <taxon>Gymnotidae</taxon>
        <taxon>Electrophorus</taxon>
    </lineage>
</organism>
<name>A0AAD8ZWV0_9TELE</name>